<keyword evidence="1" id="KW-0175">Coiled coil</keyword>
<reference evidence="3 4" key="1">
    <citation type="submission" date="2017-06" db="EMBL/GenBank/DDBJ databases">
        <title>Genome sequencing of Fusobacterium nucleatum subsp. polymorphum KCOM 1232 (=ChDC F37).</title>
        <authorList>
            <person name="Kook J.-K."/>
            <person name="Park S.-N."/>
            <person name="Lim Y.K."/>
            <person name="Roh H."/>
        </authorList>
    </citation>
    <scope>NUCLEOTIDE SEQUENCE [LARGE SCALE GENOMIC DNA]</scope>
    <source>
        <strain evidence="4">KCOM 1232 ( ChDC F37)</strain>
    </source>
</reference>
<dbReference type="Proteomes" id="UP000222862">
    <property type="component" value="Unassembled WGS sequence"/>
</dbReference>
<gene>
    <name evidence="3" type="ORF">RN96_05240</name>
</gene>
<dbReference type="AlphaFoldDB" id="A0A2B7YNH4"/>
<accession>A0A2B7YNH4</accession>
<keyword evidence="2" id="KW-0812">Transmembrane</keyword>
<evidence type="ECO:0000313" key="4">
    <source>
        <dbReference type="Proteomes" id="UP000222862"/>
    </source>
</evidence>
<feature type="transmembrane region" description="Helical" evidence="2">
    <location>
        <begin position="273"/>
        <end position="291"/>
    </location>
</feature>
<keyword evidence="2" id="KW-1133">Transmembrane helix</keyword>
<protein>
    <submittedName>
        <fullName evidence="3">Uncharacterized protein</fullName>
    </submittedName>
</protein>
<feature type="transmembrane region" description="Helical" evidence="2">
    <location>
        <begin position="162"/>
        <end position="180"/>
    </location>
</feature>
<dbReference type="Gene3D" id="3.30.1390.10">
    <property type="match status" value="1"/>
</dbReference>
<keyword evidence="2" id="KW-0472">Membrane</keyword>
<feature type="transmembrane region" description="Helical" evidence="2">
    <location>
        <begin position="241"/>
        <end position="261"/>
    </location>
</feature>
<evidence type="ECO:0000256" key="2">
    <source>
        <dbReference type="SAM" id="Phobius"/>
    </source>
</evidence>
<evidence type="ECO:0000256" key="1">
    <source>
        <dbReference type="SAM" id="Coils"/>
    </source>
</evidence>
<proteinExistence type="predicted"/>
<organism evidence="3 4">
    <name type="scientific">Fusobacterium nucleatum subsp. polymorphum</name>
    <name type="common">Fusobacterium polymorphum</name>
    <dbReference type="NCBI Taxonomy" id="76857"/>
    <lineage>
        <taxon>Bacteria</taxon>
        <taxon>Fusobacteriati</taxon>
        <taxon>Fusobacteriota</taxon>
        <taxon>Fusobacteriia</taxon>
        <taxon>Fusobacteriales</taxon>
        <taxon>Fusobacteriaceae</taxon>
        <taxon>Fusobacterium</taxon>
    </lineage>
</organism>
<dbReference type="RefSeq" id="WP_098702592.1">
    <property type="nucleotide sequence ID" value="NZ_NJGI01000001.1"/>
</dbReference>
<evidence type="ECO:0000313" key="3">
    <source>
        <dbReference type="EMBL" id="PGH22533.1"/>
    </source>
</evidence>
<comment type="caution">
    <text evidence="3">The sequence shown here is derived from an EMBL/GenBank/DDBJ whole genome shotgun (WGS) entry which is preliminary data.</text>
</comment>
<sequence length="387" mass="46317">MSEKLSNEDNKYLISLIKEEKIVEAVKFVREKTDMSLLEAKEYVDMKRVNENAKYLEKASNILEDEKEYIVSLIQENKKLEAAAFLHKSKNMSLLEAKNYIDNLAPYIEKNMTEINSYYIDNSNNKSNHKAKKIPDKRGFIFDEKLNIFIPNLARQRKFNKVILYILLLLTVISLVQLPFLDRTSYNQMLFFLFSLVSLLPLLVIWTGVALNIYFTEKTLKELEEVELTNEFEIKSLKENFTFFFFIFIFVFLILVTYLQVHKLFKWFSYRELFPFILIVAVTIYNLYIFFKKLKNRKYSLNINGKNISILYKNNEIDLIKTDNIDCVEFYAKRLRNRKKEIKPTIQIFNKEHKALVEMTVSIKDYYLLKKYFEKYNVEVEDDFLIF</sequence>
<dbReference type="EMBL" id="NJGI01000001">
    <property type="protein sequence ID" value="PGH22533.1"/>
    <property type="molecule type" value="Genomic_DNA"/>
</dbReference>
<feature type="transmembrane region" description="Helical" evidence="2">
    <location>
        <begin position="192"/>
        <end position="215"/>
    </location>
</feature>
<dbReference type="InterPro" id="IPR014719">
    <property type="entry name" value="Ribosomal_bL12_C/ClpS-like"/>
</dbReference>
<name>A0A2B7YNH4_FUSNP</name>
<feature type="coiled-coil region" evidence="1">
    <location>
        <begin position="46"/>
        <end position="83"/>
    </location>
</feature>